<feature type="region of interest" description="Disordered" evidence="1">
    <location>
        <begin position="158"/>
        <end position="189"/>
    </location>
</feature>
<reference evidence="2 3" key="1">
    <citation type="journal article" date="2021" name="Comput. Struct. Biotechnol. J.">
        <title>De novo genome assembly of the potent medicinal plant Rehmannia glutinosa using nanopore technology.</title>
        <authorList>
            <person name="Ma L."/>
            <person name="Dong C."/>
            <person name="Song C."/>
            <person name="Wang X."/>
            <person name="Zheng X."/>
            <person name="Niu Y."/>
            <person name="Chen S."/>
            <person name="Feng W."/>
        </authorList>
    </citation>
    <scope>NUCLEOTIDE SEQUENCE [LARGE SCALE GENOMIC DNA]</scope>
    <source>
        <strain evidence="2">DH-2019</strain>
    </source>
</reference>
<protein>
    <submittedName>
        <fullName evidence="2">Uncharacterized protein</fullName>
    </submittedName>
</protein>
<organism evidence="2 3">
    <name type="scientific">Rehmannia glutinosa</name>
    <name type="common">Chinese foxglove</name>
    <dbReference type="NCBI Taxonomy" id="99300"/>
    <lineage>
        <taxon>Eukaryota</taxon>
        <taxon>Viridiplantae</taxon>
        <taxon>Streptophyta</taxon>
        <taxon>Embryophyta</taxon>
        <taxon>Tracheophyta</taxon>
        <taxon>Spermatophyta</taxon>
        <taxon>Magnoliopsida</taxon>
        <taxon>eudicotyledons</taxon>
        <taxon>Gunneridae</taxon>
        <taxon>Pentapetalae</taxon>
        <taxon>asterids</taxon>
        <taxon>lamiids</taxon>
        <taxon>Lamiales</taxon>
        <taxon>Orobanchaceae</taxon>
        <taxon>Rehmannieae</taxon>
        <taxon>Rehmannia</taxon>
    </lineage>
</organism>
<feature type="region of interest" description="Disordered" evidence="1">
    <location>
        <begin position="228"/>
        <end position="312"/>
    </location>
</feature>
<evidence type="ECO:0000313" key="3">
    <source>
        <dbReference type="Proteomes" id="UP001318860"/>
    </source>
</evidence>
<dbReference type="PANTHER" id="PTHR32091">
    <property type="entry name" value="EUKARYOTIC TRANSLATION INITIATION FACTOR 4B"/>
    <property type="match status" value="1"/>
</dbReference>
<dbReference type="InterPro" id="IPR010433">
    <property type="entry name" value="EIF-4B_pln"/>
</dbReference>
<feature type="compositionally biased region" description="Basic and acidic residues" evidence="1">
    <location>
        <begin position="170"/>
        <end position="182"/>
    </location>
</feature>
<name>A0ABR0UP85_REHGL</name>
<gene>
    <name evidence="2" type="ORF">DH2020_042250</name>
</gene>
<feature type="compositionally biased region" description="Basic and acidic residues" evidence="1">
    <location>
        <begin position="461"/>
        <end position="497"/>
    </location>
</feature>
<dbReference type="EMBL" id="JABTTQ020002428">
    <property type="protein sequence ID" value="KAK6124002.1"/>
    <property type="molecule type" value="Genomic_DNA"/>
</dbReference>
<evidence type="ECO:0000256" key="1">
    <source>
        <dbReference type="SAM" id="MobiDB-lite"/>
    </source>
</evidence>
<dbReference type="PANTHER" id="PTHR32091:SF4">
    <property type="entry name" value="OS07G0546100 PROTEIN"/>
    <property type="match status" value="1"/>
</dbReference>
<accession>A0ABR0UP85</accession>
<feature type="compositionally biased region" description="Basic and acidic residues" evidence="1">
    <location>
        <begin position="297"/>
        <end position="312"/>
    </location>
</feature>
<feature type="region of interest" description="Disordered" evidence="1">
    <location>
        <begin position="458"/>
        <end position="590"/>
    </location>
</feature>
<feature type="compositionally biased region" description="Polar residues" evidence="1">
    <location>
        <begin position="253"/>
        <end position="266"/>
    </location>
</feature>
<keyword evidence="3" id="KW-1185">Reference proteome</keyword>
<evidence type="ECO:0000313" key="2">
    <source>
        <dbReference type="EMBL" id="KAK6124002.1"/>
    </source>
</evidence>
<dbReference type="Proteomes" id="UP001318860">
    <property type="component" value="Unassembled WGS sequence"/>
</dbReference>
<feature type="region of interest" description="Disordered" evidence="1">
    <location>
        <begin position="1"/>
        <end position="52"/>
    </location>
</feature>
<proteinExistence type="predicted"/>
<sequence length="590" mass="65700">MSKKKATMTLKDFHGGSIPSDLRLPSAPGVTVRPDRPGFDRQMSWGRNFDEDERKPLDGVSGLVEPSVMKVFVLNPLAWVSEVHNARLNNQTSSGSRSYGSNYPIMGGNAGQAVAGSYPNAWGIRKETASMKEPVSAAWSAPDAETKLAHASALEKVSSGRWNSKQHVHSPKDAEVLGHPETEGEFGYNTNNTYNKKTYNRPEVVGDPGYHDVALMMHAERSLAVGDGIHGGGKEMPTYERSRSNIRMESYERNTSVTANGFQSLRHTGKSGGSEFQPILPSESSDRPKLKLLPRSKPLENVESPTDHKQLYEQTSDHLRVEDSYAVHESKNPIQSGFAGPVVADRAPERPKLNLKPRSQALEQLKETLNPKAEKMLSLNKNTMMGVLLYAMKSHQKHEASVLRERGIEDDVSSYESQPPLSYPQRVKETTPKADTFMHATPARFAEKAEINTTDQRIIAKHSDRRDHPLDVERSDSHRRNRPNEIWRNNRDVEKHRGNQQQKQQVQDRAPSPETWRKPVEQSKPASPDAPPVRYGKAASAVELAQAFSKSVSDPNVADRFSGSRGVPSRSQMPFSRLMGPTPRPQINGY</sequence>
<comment type="caution">
    <text evidence="2">The sequence shown here is derived from an EMBL/GenBank/DDBJ whole genome shotgun (WGS) entry which is preliminary data.</text>
</comment>